<evidence type="ECO:0000313" key="1">
    <source>
        <dbReference type="EMBL" id="KAH7833995.1"/>
    </source>
</evidence>
<comment type="caution">
    <text evidence="1">The sequence shown here is derived from an EMBL/GenBank/DDBJ whole genome shotgun (WGS) entry which is preliminary data.</text>
</comment>
<reference evidence="1 2" key="1">
    <citation type="journal article" date="2021" name="Hortic Res">
        <title>High-quality reference genome and annotation aids understanding of berry development for evergreen blueberry (Vaccinium darrowii).</title>
        <authorList>
            <person name="Yu J."/>
            <person name="Hulse-Kemp A.M."/>
            <person name="Babiker E."/>
            <person name="Staton M."/>
        </authorList>
    </citation>
    <scope>NUCLEOTIDE SEQUENCE [LARGE SCALE GENOMIC DNA]</scope>
    <source>
        <strain evidence="2">cv. NJ 8807/NJ 8810</strain>
        <tissue evidence="1">Young leaf</tissue>
    </source>
</reference>
<keyword evidence="2" id="KW-1185">Reference proteome</keyword>
<dbReference type="EMBL" id="CM037152">
    <property type="protein sequence ID" value="KAH7833995.1"/>
    <property type="molecule type" value="Genomic_DNA"/>
</dbReference>
<gene>
    <name evidence="1" type="ORF">Vadar_011735</name>
</gene>
<protein>
    <submittedName>
        <fullName evidence="1">Uncharacterized protein</fullName>
    </submittedName>
</protein>
<organism evidence="1 2">
    <name type="scientific">Vaccinium darrowii</name>
    <dbReference type="NCBI Taxonomy" id="229202"/>
    <lineage>
        <taxon>Eukaryota</taxon>
        <taxon>Viridiplantae</taxon>
        <taxon>Streptophyta</taxon>
        <taxon>Embryophyta</taxon>
        <taxon>Tracheophyta</taxon>
        <taxon>Spermatophyta</taxon>
        <taxon>Magnoliopsida</taxon>
        <taxon>eudicotyledons</taxon>
        <taxon>Gunneridae</taxon>
        <taxon>Pentapetalae</taxon>
        <taxon>asterids</taxon>
        <taxon>Ericales</taxon>
        <taxon>Ericaceae</taxon>
        <taxon>Vaccinioideae</taxon>
        <taxon>Vaccinieae</taxon>
        <taxon>Vaccinium</taxon>
    </lineage>
</organism>
<sequence>MDSIPQMMVFGHSHGGGSGSFLTGKQVFPVDCEAEVSHRLLEASHTNDLRLALECIANPFVDAVVTEKSLIIEKFLETESI</sequence>
<accession>A0ACB7X0A3</accession>
<proteinExistence type="predicted"/>
<evidence type="ECO:0000313" key="2">
    <source>
        <dbReference type="Proteomes" id="UP000828048"/>
    </source>
</evidence>
<dbReference type="Proteomes" id="UP000828048">
    <property type="component" value="Chromosome 2"/>
</dbReference>
<name>A0ACB7X0A3_9ERIC</name>